<dbReference type="AlphaFoldDB" id="A0AA88EDR3"/>
<name>A0AA88EDR3_FICCA</name>
<feature type="region of interest" description="Disordered" evidence="1">
    <location>
        <begin position="55"/>
        <end position="86"/>
    </location>
</feature>
<feature type="compositionally biased region" description="Low complexity" evidence="1">
    <location>
        <begin position="8"/>
        <end position="21"/>
    </location>
</feature>
<feature type="region of interest" description="Disordered" evidence="1">
    <location>
        <begin position="1"/>
        <end position="21"/>
    </location>
</feature>
<gene>
    <name evidence="2" type="ORF">TIFTF001_055296</name>
    <name evidence="3" type="ORF">TIFTF001_055297</name>
</gene>
<evidence type="ECO:0000313" key="2">
    <source>
        <dbReference type="EMBL" id="GMN72932.1"/>
    </source>
</evidence>
<dbReference type="Proteomes" id="UP001187192">
    <property type="component" value="Unassembled WGS sequence"/>
</dbReference>
<organism evidence="2 4">
    <name type="scientific">Ficus carica</name>
    <name type="common">Common fig</name>
    <dbReference type="NCBI Taxonomy" id="3494"/>
    <lineage>
        <taxon>Eukaryota</taxon>
        <taxon>Viridiplantae</taxon>
        <taxon>Streptophyta</taxon>
        <taxon>Embryophyta</taxon>
        <taxon>Tracheophyta</taxon>
        <taxon>Spermatophyta</taxon>
        <taxon>Magnoliopsida</taxon>
        <taxon>eudicotyledons</taxon>
        <taxon>Gunneridae</taxon>
        <taxon>Pentapetalae</taxon>
        <taxon>rosids</taxon>
        <taxon>fabids</taxon>
        <taxon>Rosales</taxon>
        <taxon>Moraceae</taxon>
        <taxon>Ficeae</taxon>
        <taxon>Ficus</taxon>
    </lineage>
</organism>
<dbReference type="EMBL" id="BTGU01016917">
    <property type="protein sequence ID" value="GMN72935.1"/>
    <property type="molecule type" value="Genomic_DNA"/>
</dbReference>
<keyword evidence="4" id="KW-1185">Reference proteome</keyword>
<accession>A0AA88EDR3</accession>
<feature type="compositionally biased region" description="Basic and acidic residues" evidence="1">
    <location>
        <begin position="194"/>
        <end position="208"/>
    </location>
</feature>
<evidence type="ECO:0000313" key="4">
    <source>
        <dbReference type="Proteomes" id="UP001187192"/>
    </source>
</evidence>
<feature type="region of interest" description="Disordered" evidence="1">
    <location>
        <begin position="188"/>
        <end position="208"/>
    </location>
</feature>
<dbReference type="EMBL" id="BTGU01016916">
    <property type="protein sequence ID" value="GMN72932.1"/>
    <property type="molecule type" value="Genomic_DNA"/>
</dbReference>
<reference evidence="2" key="1">
    <citation type="submission" date="2023-07" db="EMBL/GenBank/DDBJ databases">
        <title>draft genome sequence of fig (Ficus carica).</title>
        <authorList>
            <person name="Takahashi T."/>
            <person name="Nishimura K."/>
        </authorList>
    </citation>
    <scope>NUCLEOTIDE SEQUENCE</scope>
</reference>
<sequence>MSQQVVTSKSPEGSSVPSASSARLLNKMATTLSSAPPKSHSLSAIRAIFSKSLDGGVSSTSTGSINNLNSENNGIGNSNNSPVESIPQPLENAVQVSRQTTVSASARLLNIMASKLALTHHRPHLLLVDSRTVSSNSPDQERIRTESLASEPSLLMRDLPQQFLSHFDGTNSGTCHHQDMVIEGDGDPPFLTEIDDHDRHRDDQKERDDQNVVFEYDQLESFLGVNDSDEVFITSASTSPVEANIECELAAANIWNDSFFVDEFFDAAIIQ</sequence>
<evidence type="ECO:0000313" key="3">
    <source>
        <dbReference type="EMBL" id="GMN72935.1"/>
    </source>
</evidence>
<comment type="caution">
    <text evidence="2">The sequence shown here is derived from an EMBL/GenBank/DDBJ whole genome shotgun (WGS) entry which is preliminary data.</text>
</comment>
<proteinExistence type="predicted"/>
<feature type="compositionally biased region" description="Low complexity" evidence="1">
    <location>
        <begin position="63"/>
        <end position="81"/>
    </location>
</feature>
<evidence type="ECO:0000256" key="1">
    <source>
        <dbReference type="SAM" id="MobiDB-lite"/>
    </source>
</evidence>
<protein>
    <submittedName>
        <fullName evidence="2">Uncharacterized protein</fullName>
    </submittedName>
</protein>